<evidence type="ECO:0000313" key="3">
    <source>
        <dbReference type="EMBL" id="MBW8637607.1"/>
    </source>
</evidence>
<dbReference type="PANTHER" id="PTHR30466:SF1">
    <property type="entry name" value="FMN REDUCTASE (NADH) RUTF"/>
    <property type="match status" value="1"/>
</dbReference>
<accession>A0AAE2ZQ78</accession>
<dbReference type="InterPro" id="IPR012349">
    <property type="entry name" value="Split_barrel_FMN-bd"/>
</dbReference>
<protein>
    <submittedName>
        <fullName evidence="3">Flavin reductase family protein</fullName>
    </submittedName>
</protein>
<dbReference type="Pfam" id="PF01613">
    <property type="entry name" value="Flavin_Reduct"/>
    <property type="match status" value="1"/>
</dbReference>
<evidence type="ECO:0000313" key="4">
    <source>
        <dbReference type="Proteomes" id="UP001196509"/>
    </source>
</evidence>
<sequence length="179" mass="19978">MNNLEAQHTMHHDPAIDSREFRSALGLYASGITVIAGHDGREAIGFTCQSFHSVSMDPPLISFSVMRSSSSYPRIRETGKFSVNVLTRNQQSISNQFARKGVDKWDGVEWSMLPSQNPAIDGALLLLDCKIANEHRAGDHSIVIGQVMKIYPSNHQEKEPLLYFNGEYRHLGSMTATMK</sequence>
<dbReference type="GO" id="GO:0010181">
    <property type="term" value="F:FMN binding"/>
    <property type="evidence" value="ECO:0007669"/>
    <property type="project" value="InterPro"/>
</dbReference>
<evidence type="ECO:0000259" key="2">
    <source>
        <dbReference type="SMART" id="SM00903"/>
    </source>
</evidence>
<dbReference type="EMBL" id="JAICBX010000002">
    <property type="protein sequence ID" value="MBW8637607.1"/>
    <property type="molecule type" value="Genomic_DNA"/>
</dbReference>
<reference evidence="3" key="1">
    <citation type="submission" date="2021-08" db="EMBL/GenBank/DDBJ databases">
        <title>Hoeflea bacterium WL0058 sp. nov., isolated from the sediment.</title>
        <authorList>
            <person name="Wang L."/>
            <person name="Zhang D."/>
        </authorList>
    </citation>
    <scope>NUCLEOTIDE SEQUENCE</scope>
    <source>
        <strain evidence="3">WL0058</strain>
    </source>
</reference>
<proteinExistence type="predicted"/>
<name>A0AAE2ZQ78_9HYPH</name>
<dbReference type="AlphaFoldDB" id="A0AAE2ZQ78"/>
<feature type="domain" description="Flavin reductase like" evidence="2">
    <location>
        <begin position="25"/>
        <end position="170"/>
    </location>
</feature>
<dbReference type="GO" id="GO:0006208">
    <property type="term" value="P:pyrimidine nucleobase catabolic process"/>
    <property type="evidence" value="ECO:0007669"/>
    <property type="project" value="TreeGrafter"/>
</dbReference>
<dbReference type="PANTHER" id="PTHR30466">
    <property type="entry name" value="FLAVIN REDUCTASE"/>
    <property type="match status" value="1"/>
</dbReference>
<comment type="caution">
    <text evidence="3">The sequence shown here is derived from an EMBL/GenBank/DDBJ whole genome shotgun (WGS) entry which is preliminary data.</text>
</comment>
<dbReference type="Proteomes" id="UP001196509">
    <property type="component" value="Unassembled WGS sequence"/>
</dbReference>
<gene>
    <name evidence="3" type="ORF">K1W69_10460</name>
</gene>
<evidence type="ECO:0000256" key="1">
    <source>
        <dbReference type="ARBA" id="ARBA00023002"/>
    </source>
</evidence>
<dbReference type="InterPro" id="IPR002563">
    <property type="entry name" value="Flavin_Rdtase-like_dom"/>
</dbReference>
<keyword evidence="4" id="KW-1185">Reference proteome</keyword>
<organism evidence="3 4">
    <name type="scientific">Flavimaribacter sediminis</name>
    <dbReference type="NCBI Taxonomy" id="2865987"/>
    <lineage>
        <taxon>Bacteria</taxon>
        <taxon>Pseudomonadati</taxon>
        <taxon>Pseudomonadota</taxon>
        <taxon>Alphaproteobacteria</taxon>
        <taxon>Hyphomicrobiales</taxon>
        <taxon>Rhizobiaceae</taxon>
        <taxon>Flavimaribacter</taxon>
    </lineage>
</organism>
<dbReference type="GO" id="GO:0042602">
    <property type="term" value="F:riboflavin reductase (NADPH) activity"/>
    <property type="evidence" value="ECO:0007669"/>
    <property type="project" value="TreeGrafter"/>
</dbReference>
<dbReference type="Gene3D" id="2.30.110.10">
    <property type="entry name" value="Electron Transport, Fmn-binding Protein, Chain A"/>
    <property type="match status" value="1"/>
</dbReference>
<dbReference type="SUPFAM" id="SSF50475">
    <property type="entry name" value="FMN-binding split barrel"/>
    <property type="match status" value="1"/>
</dbReference>
<keyword evidence="1" id="KW-0560">Oxidoreductase</keyword>
<dbReference type="InterPro" id="IPR050268">
    <property type="entry name" value="NADH-dep_flavin_reductase"/>
</dbReference>
<dbReference type="SMART" id="SM00903">
    <property type="entry name" value="Flavin_Reduct"/>
    <property type="match status" value="1"/>
</dbReference>
<dbReference type="RefSeq" id="WP_220228295.1">
    <property type="nucleotide sequence ID" value="NZ_JAICBX010000002.1"/>
</dbReference>